<reference evidence="1" key="1">
    <citation type="submission" date="2014-05" db="EMBL/GenBank/DDBJ databases">
        <authorList>
            <person name="Chronopoulou M."/>
        </authorList>
    </citation>
    <scope>NUCLEOTIDE SEQUENCE</scope>
    <source>
        <tissue evidence="1">Whole organism</tissue>
    </source>
</reference>
<accession>A0A0K2TAM4</accession>
<dbReference type="AlphaFoldDB" id="A0A0K2TAM4"/>
<protein>
    <submittedName>
        <fullName evidence="1">Uncharacterized protein</fullName>
    </submittedName>
</protein>
<organism evidence="1">
    <name type="scientific">Lepeophtheirus salmonis</name>
    <name type="common">Salmon louse</name>
    <name type="synonym">Caligus salmonis</name>
    <dbReference type="NCBI Taxonomy" id="72036"/>
    <lineage>
        <taxon>Eukaryota</taxon>
        <taxon>Metazoa</taxon>
        <taxon>Ecdysozoa</taxon>
        <taxon>Arthropoda</taxon>
        <taxon>Crustacea</taxon>
        <taxon>Multicrustacea</taxon>
        <taxon>Hexanauplia</taxon>
        <taxon>Copepoda</taxon>
        <taxon>Siphonostomatoida</taxon>
        <taxon>Caligidae</taxon>
        <taxon>Lepeophtheirus</taxon>
    </lineage>
</organism>
<dbReference type="EMBL" id="HACA01005479">
    <property type="protein sequence ID" value="CDW22840.1"/>
    <property type="molecule type" value="Transcribed_RNA"/>
</dbReference>
<name>A0A0K2TAM4_LEPSM</name>
<sequence>MDICCVDPFSILTIFLMLI</sequence>
<evidence type="ECO:0000313" key="1">
    <source>
        <dbReference type="EMBL" id="CDW22840.1"/>
    </source>
</evidence>
<proteinExistence type="predicted"/>